<dbReference type="EMBL" id="FQ859183">
    <property type="protein sequence ID" value="CCB68719.1"/>
    <property type="molecule type" value="Genomic_DNA"/>
</dbReference>
<accession>G2Z5V9</accession>
<feature type="domain" description="Secretion system C-terminal sorting" evidence="2">
    <location>
        <begin position="422"/>
        <end position="498"/>
    </location>
</feature>
<dbReference type="RefSeq" id="WP_014083199.1">
    <property type="nucleotide sequence ID" value="NC_016001.1"/>
</dbReference>
<dbReference type="NCBIfam" id="TIGR02608">
    <property type="entry name" value="delta_60_rpt"/>
    <property type="match status" value="4"/>
</dbReference>
<dbReference type="SUPFAM" id="SSF63829">
    <property type="entry name" value="Calcium-dependent phosphotriesterase"/>
    <property type="match status" value="1"/>
</dbReference>
<reference evidence="3 4" key="1">
    <citation type="journal article" date="2011" name="Appl. Environ. Microbiol.">
        <title>Complete genome sequence of the fish pathogen Flavobacterium branchiophilum.</title>
        <authorList>
            <consortium name="1:IP"/>
            <consortium name="Microbial Evolutionary Genomics,F-75015 Paris"/>
            <consortium name="France 2:CNRS"/>
            <consortium name="URA2171"/>
            <consortium name="F-75015 Paris,France 3:Unite de Virologie et Immunologie Mol."/>
            <consortium name="INRA,78352 Jouy en Josas Cedex"/>
            <consortium name="France. 4:Unite de Mathemathique"/>
            <consortium name="Informatique et Genome,INRA"/>
            <consortium name="78352 Jouy en Josas Cedex"/>
            <consortium name="France. 5:CEA/Genoscope"/>
            <consortium name="Evry"/>
            <consortium name="France"/>
            <person name="Touchon M."/>
            <person name="Barbier P."/>
            <person name="Bernardet J.F."/>
            <person name="Loux V."/>
            <person name="Vacherie B."/>
            <person name="Barbe V."/>
            <person name="Rocha E.P."/>
            <person name="Duchaud E."/>
        </authorList>
    </citation>
    <scope>NUCLEOTIDE SEQUENCE [LARGE SCALE GENOMIC DNA]</scope>
    <source>
        <strain evidence="3 4">FL-15</strain>
    </source>
</reference>
<dbReference type="STRING" id="1034807.FBFL15_0606"/>
<dbReference type="Pfam" id="PF17164">
    <property type="entry name" value="DUF5122"/>
    <property type="match status" value="3"/>
</dbReference>
<dbReference type="eggNOG" id="COG3209">
    <property type="taxonomic scope" value="Bacteria"/>
</dbReference>
<dbReference type="Pfam" id="PF18962">
    <property type="entry name" value="Por_Secre_tail"/>
    <property type="match status" value="1"/>
</dbReference>
<dbReference type="InterPro" id="IPR013431">
    <property type="entry name" value="Delta_60_rpt"/>
</dbReference>
<proteinExistence type="predicted"/>
<gene>
    <name evidence="3" type="ordered locus">FBFL15_0606</name>
</gene>
<dbReference type="AlphaFoldDB" id="G2Z5V9"/>
<dbReference type="Proteomes" id="UP000009186">
    <property type="component" value="Chromosome"/>
</dbReference>
<dbReference type="NCBIfam" id="TIGR04183">
    <property type="entry name" value="Por_Secre_tail"/>
    <property type="match status" value="1"/>
</dbReference>
<keyword evidence="4" id="KW-1185">Reference proteome</keyword>
<dbReference type="InterPro" id="IPR026444">
    <property type="entry name" value="Secre_tail"/>
</dbReference>
<dbReference type="KEGG" id="fbr:FBFL15_0606"/>
<evidence type="ECO:0000313" key="4">
    <source>
        <dbReference type="Proteomes" id="UP000009186"/>
    </source>
</evidence>
<organism evidence="3 4">
    <name type="scientific">Flavobacterium branchiophilum (strain FL-15)</name>
    <dbReference type="NCBI Taxonomy" id="1034807"/>
    <lineage>
        <taxon>Bacteria</taxon>
        <taxon>Pseudomonadati</taxon>
        <taxon>Bacteroidota</taxon>
        <taxon>Flavobacteriia</taxon>
        <taxon>Flavobacteriales</taxon>
        <taxon>Flavobacteriaceae</taxon>
        <taxon>Flavobacterium</taxon>
    </lineage>
</organism>
<protein>
    <recommendedName>
        <fullName evidence="2">Secretion system C-terminal sorting domain-containing protein</fullName>
    </recommendedName>
</protein>
<evidence type="ECO:0000259" key="2">
    <source>
        <dbReference type="Pfam" id="PF18962"/>
    </source>
</evidence>
<sequence length="500" mass="55810">MRKIILLFTLLPIICYGQQINTTFGSNGSVITDYANDYDFFGDLLTLPDGKLLLFGNSNVATNSNLNGFAVIKYNEDGSYDNSFGIRGKVILNFDSYQNSNPTSAILQNDGKILVAGNTANNYRGAIMRLLPNGEIDTDFGFNGKIVLESKEVSKILLTPDQKIIILGKTTNDFSIEKLNSDGFYDLTFGTNGITTLDDNNTFEKFTCGEILNDGSLICFGNSSNPNFQANNVVFAKFSANGIFDSVFGLKRITTQGNSNTSYINNYAKDLKVLSDNSILLLVDGSYMDINGFGDSRIYKIDMNGNLNPTFANNGYFQFYNGFGDDYMQNIILLNNGDFFVTLKRNSSNISTYLFNSNGTFNTNFSGITVSPSSNNIAFSRIHNDKMYIAYNLSDYQINSYLIDSQFLSINESEIIINRPVVYPNPFTEKLNINLKKIELQNTNITIFNSNGSEIFSKFYKNSINNEILSIDDLSTYSAGIYFLKIQSDNDSKTFKIIKK</sequence>
<dbReference type="Gene3D" id="2.80.10.50">
    <property type="match status" value="1"/>
</dbReference>
<dbReference type="HOGENOM" id="CLU_534892_0_0_10"/>
<evidence type="ECO:0000256" key="1">
    <source>
        <dbReference type="ARBA" id="ARBA00022729"/>
    </source>
</evidence>
<evidence type="ECO:0000313" key="3">
    <source>
        <dbReference type="EMBL" id="CCB68719.1"/>
    </source>
</evidence>
<name>G2Z5V9_FLABF</name>
<keyword evidence="1" id="KW-0732">Signal</keyword>